<dbReference type="InterPro" id="IPR050185">
    <property type="entry name" value="Ub_carboxyl-term_hydrolase"/>
</dbReference>
<evidence type="ECO:0000313" key="7">
    <source>
        <dbReference type="EMBL" id="CDF90937.1"/>
    </source>
</evidence>
<accession>A0A8J2X3M1</accession>
<gene>
    <name evidence="7" type="ORF">BN860_01112g</name>
</gene>
<reference evidence="8" key="1">
    <citation type="journal article" date="2013" name="Genome Announc.">
        <title>Genome sequence of the food spoilage yeast Zygosaccharomyces bailii CLIB 213(T).</title>
        <authorList>
            <person name="Galeote V."/>
            <person name="Bigey F."/>
            <person name="Devillers H."/>
            <person name="Neuveglise C."/>
            <person name="Dequin S."/>
        </authorList>
    </citation>
    <scope>NUCLEOTIDE SEQUENCE [LARGE SCALE GENOMIC DNA]</scope>
    <source>
        <strain evidence="8">CLIB 213 / ATCC 58445 / CBS 680 / CCRC 21525 / NBRC 1098 / NCYC 1416 / NRRL Y-2227</strain>
    </source>
</reference>
<dbReference type="PANTHER" id="PTHR21646">
    <property type="entry name" value="UBIQUITIN CARBOXYL-TERMINAL HYDROLASE"/>
    <property type="match status" value="1"/>
</dbReference>
<keyword evidence="2 4" id="KW-0863">Zinc-finger</keyword>
<dbReference type="PROSITE" id="PS50271">
    <property type="entry name" value="ZF_UBP"/>
    <property type="match status" value="1"/>
</dbReference>
<protein>
    <submittedName>
        <fullName evidence="7">ZYBA0S09-01112g1_1</fullName>
    </submittedName>
</protein>
<dbReference type="Pfam" id="PF00443">
    <property type="entry name" value="UCH"/>
    <property type="match status" value="1"/>
</dbReference>
<organism evidence="7 8">
    <name type="scientific">Zygosaccharomyces bailii (strain CLIB 213 / ATCC 58445 / CBS 680 / BCRC 21525 / NBRC 1098 / NCYC 1416 / NRRL Y-2227)</name>
    <dbReference type="NCBI Taxonomy" id="1333698"/>
    <lineage>
        <taxon>Eukaryota</taxon>
        <taxon>Fungi</taxon>
        <taxon>Dikarya</taxon>
        <taxon>Ascomycota</taxon>
        <taxon>Saccharomycotina</taxon>
        <taxon>Saccharomycetes</taxon>
        <taxon>Saccharomycetales</taxon>
        <taxon>Saccharomycetaceae</taxon>
        <taxon>Zygosaccharomyces</taxon>
    </lineage>
</organism>
<evidence type="ECO:0000256" key="4">
    <source>
        <dbReference type="PROSITE-ProRule" id="PRU00502"/>
    </source>
</evidence>
<dbReference type="SUPFAM" id="SSF54001">
    <property type="entry name" value="Cysteine proteinases"/>
    <property type="match status" value="1"/>
</dbReference>
<evidence type="ECO:0000256" key="3">
    <source>
        <dbReference type="ARBA" id="ARBA00022833"/>
    </source>
</evidence>
<evidence type="ECO:0000259" key="6">
    <source>
        <dbReference type="PROSITE" id="PS50271"/>
    </source>
</evidence>
<dbReference type="InterPro" id="IPR038765">
    <property type="entry name" value="Papain-like_cys_pep_sf"/>
</dbReference>
<dbReference type="GO" id="GO:0004843">
    <property type="term" value="F:cysteine-type deubiquitinase activity"/>
    <property type="evidence" value="ECO:0007669"/>
    <property type="project" value="InterPro"/>
</dbReference>
<dbReference type="Pfam" id="PF02148">
    <property type="entry name" value="zf-UBP"/>
    <property type="match status" value="1"/>
</dbReference>
<evidence type="ECO:0000256" key="1">
    <source>
        <dbReference type="ARBA" id="ARBA00022723"/>
    </source>
</evidence>
<dbReference type="GO" id="GO:0016579">
    <property type="term" value="P:protein deubiquitination"/>
    <property type="evidence" value="ECO:0007669"/>
    <property type="project" value="InterPro"/>
</dbReference>
<sequence>MSSGGTKRKLQDSIVPSKGKIRKKIHEDPSYAFLETIHEKKLEFDSEKRCCVTLSQINCYCCLVCGKYFQGRQENTPAFLHSVNDNHHVFINFNSLRVYLLPDDVEVEDGGRIQIISRIRNAIRPHFNKEEITSFPEQCLDLNNEEYTNGFVGLNNNASGNDAFNVILLLLSHVMPVRNFLLLGNTDHEDELIKRLAIITRKLWSTKLFKPYVSSEELLAYISVAEKNVLDQVHDPRQLFMWLVNTLANRSPRLKKILSSSCQGTVQITSTPVASVVDKKGNFVEFRSKMEEQKEVIHSYWCLTLDLPPYPLFKDNRNANDLPQIAIEYLLSKFNGAREQEVTQGLRKYRLIKVPQYLILHFNRFDKNASQPIKSRNQTLVEFSHSLELQNSTYTLIANVVHNAVKSAAVEDDEKSTWKIQLLNPNNKQWIELDGISRKLKESELLFLQETYIQVWRKDST</sequence>
<feature type="domain" description="UBP-type" evidence="6">
    <location>
        <begin position="29"/>
        <end position="126"/>
    </location>
</feature>
<feature type="domain" description="USP" evidence="5">
    <location>
        <begin position="152"/>
        <end position="459"/>
    </location>
</feature>
<dbReference type="InterPro" id="IPR028889">
    <property type="entry name" value="USP"/>
</dbReference>
<dbReference type="AlphaFoldDB" id="A0A8J2X3M1"/>
<dbReference type="InterPro" id="IPR013083">
    <property type="entry name" value="Znf_RING/FYVE/PHD"/>
</dbReference>
<dbReference type="GO" id="GO:0008270">
    <property type="term" value="F:zinc ion binding"/>
    <property type="evidence" value="ECO:0007669"/>
    <property type="project" value="UniProtKB-KW"/>
</dbReference>
<evidence type="ECO:0000259" key="5">
    <source>
        <dbReference type="PROSITE" id="PS50235"/>
    </source>
</evidence>
<proteinExistence type="predicted"/>
<dbReference type="OrthoDB" id="10263353at2759"/>
<dbReference type="Proteomes" id="UP000019375">
    <property type="component" value="Unassembled WGS sequence"/>
</dbReference>
<name>A0A8J2X3M1_ZYGB2</name>
<dbReference type="SUPFAM" id="SSF57850">
    <property type="entry name" value="RING/U-box"/>
    <property type="match status" value="1"/>
</dbReference>
<dbReference type="SMART" id="SM00290">
    <property type="entry name" value="ZnF_UBP"/>
    <property type="match status" value="1"/>
</dbReference>
<dbReference type="InterPro" id="IPR001394">
    <property type="entry name" value="Peptidase_C19_UCH"/>
</dbReference>
<keyword evidence="1" id="KW-0479">Metal-binding</keyword>
<dbReference type="Gene3D" id="3.30.40.10">
    <property type="entry name" value="Zinc/RING finger domain, C3HC4 (zinc finger)"/>
    <property type="match status" value="1"/>
</dbReference>
<dbReference type="Gene3D" id="3.90.70.10">
    <property type="entry name" value="Cysteine proteinases"/>
    <property type="match status" value="1"/>
</dbReference>
<keyword evidence="3" id="KW-0862">Zinc</keyword>
<evidence type="ECO:0000256" key="2">
    <source>
        <dbReference type="ARBA" id="ARBA00022771"/>
    </source>
</evidence>
<evidence type="ECO:0000313" key="8">
    <source>
        <dbReference type="Proteomes" id="UP000019375"/>
    </source>
</evidence>
<dbReference type="EMBL" id="HG316462">
    <property type="protein sequence ID" value="CDF90937.1"/>
    <property type="molecule type" value="Genomic_DNA"/>
</dbReference>
<dbReference type="PANTHER" id="PTHR21646:SF16">
    <property type="entry name" value="U4_U6.U5 TRI-SNRNP-ASSOCIATED PROTEIN 2"/>
    <property type="match status" value="1"/>
</dbReference>
<keyword evidence="8" id="KW-1185">Reference proteome</keyword>
<dbReference type="InterPro" id="IPR001607">
    <property type="entry name" value="Znf_UBP"/>
</dbReference>
<dbReference type="PROSITE" id="PS50235">
    <property type="entry name" value="USP_3"/>
    <property type="match status" value="1"/>
</dbReference>